<evidence type="ECO:0008006" key="3">
    <source>
        <dbReference type="Google" id="ProtNLM"/>
    </source>
</evidence>
<organism evidence="1 2">
    <name type="scientific">Rippkaea orientalis (strain PCC 8801 / RF-1)</name>
    <name type="common">Cyanothece sp. (strain PCC 8801)</name>
    <dbReference type="NCBI Taxonomy" id="41431"/>
    <lineage>
        <taxon>Bacteria</taxon>
        <taxon>Bacillati</taxon>
        <taxon>Cyanobacteriota</taxon>
        <taxon>Cyanophyceae</taxon>
        <taxon>Oscillatoriophycideae</taxon>
        <taxon>Chroococcales</taxon>
        <taxon>Aphanothecaceae</taxon>
        <taxon>Rippkaea</taxon>
        <taxon>Rippkaea orientalis</taxon>
    </lineage>
</organism>
<dbReference type="STRING" id="41431.PCC8801_0172"/>
<dbReference type="Proteomes" id="UP000008204">
    <property type="component" value="Chromosome"/>
</dbReference>
<sequence length="47" mass="5624">MKIKFESKFEKDLKRIKDKKVLYRLKQAIIDIKVATNLSEIDCLKKL</sequence>
<dbReference type="EMBL" id="CP001287">
    <property type="protein sequence ID" value="ACK64276.1"/>
    <property type="molecule type" value="Genomic_DNA"/>
</dbReference>
<protein>
    <recommendedName>
        <fullName evidence="3">Plasmid stabilization system</fullName>
    </recommendedName>
</protein>
<dbReference type="HOGENOM" id="CLU_3167104_0_0_3"/>
<dbReference type="RefSeq" id="WP_012593553.1">
    <property type="nucleotide sequence ID" value="NC_011726.1"/>
</dbReference>
<accession>B7K1W9</accession>
<name>B7K1W9_RIPO1</name>
<reference evidence="2" key="1">
    <citation type="journal article" date="2011" name="MBio">
        <title>Novel metabolic attributes of the genus Cyanothece, comprising a group of unicellular nitrogen-fixing Cyanobacteria.</title>
        <authorList>
            <person name="Bandyopadhyay A."/>
            <person name="Elvitigala T."/>
            <person name="Welsh E."/>
            <person name="Stockel J."/>
            <person name="Liberton M."/>
            <person name="Min H."/>
            <person name="Sherman L.A."/>
            <person name="Pakrasi H.B."/>
        </authorList>
    </citation>
    <scope>NUCLEOTIDE SEQUENCE [LARGE SCALE GENOMIC DNA]</scope>
    <source>
        <strain evidence="2">PCC 8801</strain>
    </source>
</reference>
<proteinExistence type="predicted"/>
<dbReference type="AlphaFoldDB" id="B7K1W9"/>
<evidence type="ECO:0000313" key="2">
    <source>
        <dbReference type="Proteomes" id="UP000008204"/>
    </source>
</evidence>
<evidence type="ECO:0000313" key="1">
    <source>
        <dbReference type="EMBL" id="ACK64276.1"/>
    </source>
</evidence>
<gene>
    <name evidence="1" type="ordered locus">PCC8801_0172</name>
</gene>
<keyword evidence="2" id="KW-1185">Reference proteome</keyword>
<dbReference type="KEGG" id="cyp:PCC8801_0172"/>